<reference evidence="3" key="1">
    <citation type="submission" date="2005-03" db="EMBL/GenBank/DDBJ databases">
        <title>Comparison of the complete genome sequences of Rhodococcus erythropolis PR4 and Rhodococcus opacus B4.</title>
        <authorList>
            <person name="Takarada H."/>
            <person name="Sekine M."/>
            <person name="Hosoyama A."/>
            <person name="Yamada R."/>
            <person name="Fujisawa T."/>
            <person name="Omata S."/>
            <person name="Shimizu A."/>
            <person name="Tsukatani N."/>
            <person name="Tanikawa S."/>
            <person name="Fujita N."/>
            <person name="Harayama S."/>
        </authorList>
    </citation>
    <scope>NUCLEOTIDE SEQUENCE [LARGE SCALE GENOMIC DNA]</scope>
    <source>
        <strain evidence="3">PR4 / NBRC 100887</strain>
    </source>
</reference>
<accession>C1A1B4</accession>
<dbReference type="KEGG" id="rer:RER_36910"/>
<evidence type="ECO:0000313" key="3">
    <source>
        <dbReference type="Proteomes" id="UP000002204"/>
    </source>
</evidence>
<organism evidence="2 3">
    <name type="scientific">Rhodococcus erythropolis (strain PR4 / NBRC 100887)</name>
    <dbReference type="NCBI Taxonomy" id="234621"/>
    <lineage>
        <taxon>Bacteria</taxon>
        <taxon>Bacillati</taxon>
        <taxon>Actinomycetota</taxon>
        <taxon>Actinomycetes</taxon>
        <taxon>Mycobacteriales</taxon>
        <taxon>Nocardiaceae</taxon>
        <taxon>Rhodococcus</taxon>
        <taxon>Rhodococcus erythropolis group</taxon>
    </lineage>
</organism>
<evidence type="ECO:0000313" key="2">
    <source>
        <dbReference type="EMBL" id="BAH34399.1"/>
    </source>
</evidence>
<sequence>MKASSWGSASPTSPSHEVSISTNGVAIAIMIRFIGQSKQTDPALADYSRSMPITPDTKNWTWVLERPCAECGFDSSAVAFADVPDLVRSNAISWAEVLERENVTERPDSETWSALEYSAHVRDVFRIFKVRLEQMLEFDDPRFENWDQDATAEVERYNDQDPATVASELSDAAAEVANAFETVPEGSRQRRGLRSDGSAFTVESLAAYFIHDPIHHLHDVSA</sequence>
<evidence type="ECO:0000259" key="1">
    <source>
        <dbReference type="Pfam" id="PF12867"/>
    </source>
</evidence>
<dbReference type="eggNOG" id="COG2230">
    <property type="taxonomic scope" value="Bacteria"/>
</dbReference>
<dbReference type="SUPFAM" id="SSF109854">
    <property type="entry name" value="DinB/YfiT-like putative metalloenzymes"/>
    <property type="match status" value="1"/>
</dbReference>
<dbReference type="InterPro" id="IPR034660">
    <property type="entry name" value="DinB/YfiT-like"/>
</dbReference>
<dbReference type="Proteomes" id="UP000002204">
    <property type="component" value="Chromosome"/>
</dbReference>
<proteinExistence type="predicted"/>
<feature type="domain" description="DinB-like" evidence="1">
    <location>
        <begin position="87"/>
        <end position="218"/>
    </location>
</feature>
<dbReference type="EMBL" id="AP008957">
    <property type="protein sequence ID" value="BAH34399.1"/>
    <property type="molecule type" value="Genomic_DNA"/>
</dbReference>
<dbReference type="HOGENOM" id="CLU_105789_0_0_11"/>
<dbReference type="InterPro" id="IPR024775">
    <property type="entry name" value="DinB-like"/>
</dbReference>
<name>C1A1B4_RHOE4</name>
<protein>
    <recommendedName>
        <fullName evidence="1">DinB-like domain-containing protein</fullName>
    </recommendedName>
</protein>
<reference evidence="2 3" key="2">
    <citation type="journal article" date="2006" name="Environ. Microbiol.">
        <title>Sequence analysis of three plasmids harboured in Rhodococcus erythropolis strain PR4.</title>
        <authorList>
            <person name="Sekine M."/>
            <person name="Tanikawa S."/>
            <person name="Omata S."/>
            <person name="Saito M."/>
            <person name="Fujisawa T."/>
            <person name="Tsukatani N."/>
            <person name="Tajima T."/>
            <person name="Sekigawa T."/>
            <person name="Kosugi H."/>
            <person name="Matsuo Y."/>
            <person name="Nishiko R."/>
            <person name="Imamura K."/>
            <person name="Ito M."/>
            <person name="Narita H."/>
            <person name="Tago S."/>
            <person name="Fujita N."/>
            <person name="Harayama S."/>
        </authorList>
    </citation>
    <scope>NUCLEOTIDE SEQUENCE [LARGE SCALE GENOMIC DNA]</scope>
    <source>
        <strain evidence="3">PR4 / NBRC 100887</strain>
    </source>
</reference>
<dbReference type="AlphaFoldDB" id="C1A1B4"/>
<dbReference type="Gene3D" id="1.20.120.450">
    <property type="entry name" value="dinb family like domain"/>
    <property type="match status" value="1"/>
</dbReference>
<gene>
    <name evidence="2" type="ordered locus">RER_36910</name>
</gene>
<dbReference type="Pfam" id="PF12867">
    <property type="entry name" value="DinB_2"/>
    <property type="match status" value="1"/>
</dbReference>